<evidence type="ECO:0000313" key="4">
    <source>
        <dbReference type="Proteomes" id="UP001223390"/>
    </source>
</evidence>
<dbReference type="InterPro" id="IPR028994">
    <property type="entry name" value="Integrin_alpha_N"/>
</dbReference>
<dbReference type="Proteomes" id="UP001223390">
    <property type="component" value="Unassembled WGS sequence"/>
</dbReference>
<keyword evidence="3" id="KW-0378">Hydrolase</keyword>
<dbReference type="EC" id="3.4.21.-" evidence="3"/>
<dbReference type="RefSeq" id="WP_285341682.1">
    <property type="nucleotide sequence ID" value="NZ_JASITI010000010.1"/>
</dbReference>
<keyword evidence="4" id="KW-1185">Reference proteome</keyword>
<evidence type="ECO:0000259" key="2">
    <source>
        <dbReference type="Pfam" id="PF00089"/>
    </source>
</evidence>
<feature type="region of interest" description="Disordered" evidence="1">
    <location>
        <begin position="190"/>
        <end position="229"/>
    </location>
</feature>
<reference evidence="3 4" key="1">
    <citation type="submission" date="2023-05" db="EMBL/GenBank/DDBJ databases">
        <title>Sequencing and Assembly of Streptomyces sp. NP73.</title>
        <authorList>
            <person name="Konwar A.N."/>
            <person name="Saikia K."/>
            <person name="Thakur D."/>
        </authorList>
    </citation>
    <scope>NUCLEOTIDE SEQUENCE [LARGE SCALE GENOMIC DNA]</scope>
    <source>
        <strain evidence="3 4">NP73</strain>
    </source>
</reference>
<gene>
    <name evidence="3" type="ORF">QEZ40_000482</name>
</gene>
<evidence type="ECO:0000313" key="3">
    <source>
        <dbReference type="EMBL" id="MDK9496140.1"/>
    </source>
</evidence>
<dbReference type="GO" id="GO:0016787">
    <property type="term" value="F:hydrolase activity"/>
    <property type="evidence" value="ECO:0007669"/>
    <property type="project" value="UniProtKB-KW"/>
</dbReference>
<dbReference type="SUPFAM" id="SSF69318">
    <property type="entry name" value="Integrin alpha N-terminal domain"/>
    <property type="match status" value="1"/>
</dbReference>
<feature type="compositionally biased region" description="Low complexity" evidence="1">
    <location>
        <begin position="204"/>
        <end position="226"/>
    </location>
</feature>
<organism evidence="3 4">
    <name type="scientific">Streptomyces katrae</name>
    <dbReference type="NCBI Taxonomy" id="68223"/>
    <lineage>
        <taxon>Bacteria</taxon>
        <taxon>Bacillati</taxon>
        <taxon>Actinomycetota</taxon>
        <taxon>Actinomycetes</taxon>
        <taxon>Kitasatosporales</taxon>
        <taxon>Streptomycetaceae</taxon>
        <taxon>Streptomyces</taxon>
    </lineage>
</organism>
<feature type="domain" description="Peptidase S1" evidence="2">
    <location>
        <begin position="293"/>
        <end position="480"/>
    </location>
</feature>
<dbReference type="Gene3D" id="2.40.10.10">
    <property type="entry name" value="Trypsin-like serine proteases"/>
    <property type="match status" value="4"/>
</dbReference>
<dbReference type="Pfam" id="PF00089">
    <property type="entry name" value="Trypsin"/>
    <property type="match status" value="1"/>
</dbReference>
<evidence type="ECO:0000256" key="1">
    <source>
        <dbReference type="SAM" id="MobiDB-lite"/>
    </source>
</evidence>
<name>A0ABT7GTA7_9ACTN</name>
<sequence>MATAAHCFDGSTPAEHVVFVPGHGENALRPFGLFSVDSSKIRMASTYREPGGFRTATSADIAYVTLAPRADARNVEEVVGAIPIAFSSGFDHPDTKIVNSEPNRTPHDCVAPMKEFTASGTEGWTGGTFIQVTCGSGATGTSGAPILIHVDGHPALAGVVGGWKTGGDEQGTVYGAYLTDEAKKLYASAAGTSPLPSPTPPGSTPDSSPSPSSTPQSSPAPSSSSPVNSLAAELEAFWTPERMQQAKPVAEQEAREALLPPEARTKGASLTSPSKEFEGLKEVGTFFYAQNDQYRFCAGTVVPSPGKNIIATAAHCFDGDDQATKLVFVPKHNATTPRPYGVFPIAVGQIYMDPAYRAPNGDHTATDLDVAFLKTGPRTDGRNVEDVVGSIPLALNQGFTHPDTQVIGYPYLPGDDKYKPNQNPLTCTTPTKQFTTGNADGWRGGTFTEVNCKGYVSGTSGGPFLIKMGSGRGLAGVTGGWKTGGHSPDTSYSSYFGDDIKRIFDAAVAGRQPDPRPGSALPSGETWRDYSRGIASGYFTVDATVNDDRMDMFVWWKDGEVSLYRGASPQKGNFDKEFRVQPPNATWRDYAVEVTAGNFTGDDRSDVIVRWKDGEVSLYPSVDENGFHGEIQLLAPNDNWRNYAQQMTTGRFSGNARQDDLVVRWKDGELSQYTDVSERGMGSETMAMPPNDLWTHAAEIASGDYTGDDTWDLIIRWSDGELTNYQDFSGNLGAAKENQLTGPNSTWEHAFIVSGGDYSENPWPDDTIVRWTDGEMTLYKDGNATTIGTETKIVSAGL</sequence>
<comment type="caution">
    <text evidence="3">The sequence shown here is derived from an EMBL/GenBank/DDBJ whole genome shotgun (WGS) entry which is preliminary data.</text>
</comment>
<dbReference type="InterPro" id="IPR001254">
    <property type="entry name" value="Trypsin_dom"/>
</dbReference>
<dbReference type="InterPro" id="IPR043504">
    <property type="entry name" value="Peptidase_S1_PA_chymotrypsin"/>
</dbReference>
<protein>
    <submittedName>
        <fullName evidence="3">Trypsin-like serine protease</fullName>
        <ecNumber evidence="3">3.4.21.-</ecNumber>
    </submittedName>
</protein>
<accession>A0ABT7GTA7</accession>
<dbReference type="SUPFAM" id="SSF50494">
    <property type="entry name" value="Trypsin-like serine proteases"/>
    <property type="match status" value="2"/>
</dbReference>
<proteinExistence type="predicted"/>
<dbReference type="EMBL" id="JASITI010000010">
    <property type="protein sequence ID" value="MDK9496140.1"/>
    <property type="molecule type" value="Genomic_DNA"/>
</dbReference>
<dbReference type="InterPro" id="IPR009003">
    <property type="entry name" value="Peptidase_S1_PA"/>
</dbReference>